<protein>
    <recommendedName>
        <fullName evidence="8">Cytidylate kinase</fullName>
        <shortName evidence="8">CK</shortName>
        <ecNumber evidence="8">2.7.4.25</ecNumber>
    </recommendedName>
    <alternativeName>
        <fullName evidence="8">Cytidine monophosphate kinase</fullName>
        <shortName evidence="8">CMP kinase</shortName>
    </alternativeName>
</protein>
<dbReference type="EMBL" id="CP042913">
    <property type="protein sequence ID" value="QEG34515.1"/>
    <property type="molecule type" value="Genomic_DNA"/>
</dbReference>
<dbReference type="HAMAP" id="MF_00238">
    <property type="entry name" value="Cytidyl_kinase_type1"/>
    <property type="match status" value="1"/>
</dbReference>
<dbReference type="GO" id="GO:0005524">
    <property type="term" value="F:ATP binding"/>
    <property type="evidence" value="ECO:0007669"/>
    <property type="project" value="UniProtKB-UniRule"/>
</dbReference>
<dbReference type="GO" id="GO:0006220">
    <property type="term" value="P:pyrimidine nucleotide metabolic process"/>
    <property type="evidence" value="ECO:0007669"/>
    <property type="project" value="UniProtKB-UniRule"/>
</dbReference>
<comment type="catalytic activity">
    <reaction evidence="6 8">
        <text>dCMP + ATP = dCDP + ADP</text>
        <dbReference type="Rhea" id="RHEA:25094"/>
        <dbReference type="ChEBI" id="CHEBI:30616"/>
        <dbReference type="ChEBI" id="CHEBI:57566"/>
        <dbReference type="ChEBI" id="CHEBI:58593"/>
        <dbReference type="ChEBI" id="CHEBI:456216"/>
        <dbReference type="EC" id="2.7.4.25"/>
    </reaction>
</comment>
<dbReference type="PANTHER" id="PTHR21299:SF2">
    <property type="entry name" value="CYTIDYLATE KINASE"/>
    <property type="match status" value="1"/>
</dbReference>
<dbReference type="Proteomes" id="UP000323917">
    <property type="component" value="Chromosome"/>
</dbReference>
<dbReference type="OrthoDB" id="9807434at2"/>
<evidence type="ECO:0000259" key="9">
    <source>
        <dbReference type="Pfam" id="PF02224"/>
    </source>
</evidence>
<evidence type="ECO:0000256" key="2">
    <source>
        <dbReference type="ARBA" id="ARBA00022679"/>
    </source>
</evidence>
<evidence type="ECO:0000256" key="3">
    <source>
        <dbReference type="ARBA" id="ARBA00022741"/>
    </source>
</evidence>
<evidence type="ECO:0000256" key="7">
    <source>
        <dbReference type="ARBA" id="ARBA00048478"/>
    </source>
</evidence>
<dbReference type="GO" id="GO:0036430">
    <property type="term" value="F:CMP kinase activity"/>
    <property type="evidence" value="ECO:0007669"/>
    <property type="project" value="RHEA"/>
</dbReference>
<evidence type="ECO:0000256" key="8">
    <source>
        <dbReference type="HAMAP-Rule" id="MF_00238"/>
    </source>
</evidence>
<sequence length="216" mass="24300">MIVTIDGPAGSGKSSAARQLARRLGFQFLDTGAMYRAVALAGQREDVDWDAPDQLAQIAQKSQIELSQDRILLDGQDVTQEIRTVEITQLTKYAADNTQVRKILVEAQRKFAEGQDVVAEGRDQATVVFPQAQCKIFLTADEKVRAQRRFLDLVSRGERVTLDSVLDNQRIRDQQDEERRIGGLRKADDSIEIHTNGMTPAQVVERLEALVRERMH</sequence>
<comment type="similarity">
    <text evidence="1 8">Belongs to the cytidylate kinase family. Type 1 subfamily.</text>
</comment>
<evidence type="ECO:0000256" key="1">
    <source>
        <dbReference type="ARBA" id="ARBA00009427"/>
    </source>
</evidence>
<comment type="subcellular location">
    <subcellularLocation>
        <location evidence="8">Cytoplasm</location>
    </subcellularLocation>
</comment>
<dbReference type="GO" id="GO:0015949">
    <property type="term" value="P:nucleobase-containing small molecule interconversion"/>
    <property type="evidence" value="ECO:0007669"/>
    <property type="project" value="TreeGrafter"/>
</dbReference>
<dbReference type="InterPro" id="IPR027417">
    <property type="entry name" value="P-loop_NTPase"/>
</dbReference>
<dbReference type="RefSeq" id="WP_148073158.1">
    <property type="nucleotide sequence ID" value="NZ_CP042913.1"/>
</dbReference>
<evidence type="ECO:0000256" key="6">
    <source>
        <dbReference type="ARBA" id="ARBA00047615"/>
    </source>
</evidence>
<gene>
    <name evidence="8 10" type="primary">cmk</name>
    <name evidence="10" type="ORF">Pr1d_17950</name>
</gene>
<organism evidence="10 11">
    <name type="scientific">Bythopirellula goksoeyrii</name>
    <dbReference type="NCBI Taxonomy" id="1400387"/>
    <lineage>
        <taxon>Bacteria</taxon>
        <taxon>Pseudomonadati</taxon>
        <taxon>Planctomycetota</taxon>
        <taxon>Planctomycetia</taxon>
        <taxon>Pirellulales</taxon>
        <taxon>Lacipirellulaceae</taxon>
        <taxon>Bythopirellula</taxon>
    </lineage>
</organism>
<dbReference type="NCBIfam" id="TIGR00017">
    <property type="entry name" value="cmk"/>
    <property type="match status" value="1"/>
</dbReference>
<keyword evidence="3 8" id="KW-0547">Nucleotide-binding</keyword>
<dbReference type="Pfam" id="PF02224">
    <property type="entry name" value="Cytidylate_kin"/>
    <property type="match status" value="1"/>
</dbReference>
<keyword evidence="11" id="KW-1185">Reference proteome</keyword>
<dbReference type="GO" id="GO:0005829">
    <property type="term" value="C:cytosol"/>
    <property type="evidence" value="ECO:0007669"/>
    <property type="project" value="TreeGrafter"/>
</dbReference>
<evidence type="ECO:0000313" key="10">
    <source>
        <dbReference type="EMBL" id="QEG34515.1"/>
    </source>
</evidence>
<keyword evidence="5 8" id="KW-0067">ATP-binding</keyword>
<dbReference type="SUPFAM" id="SSF52540">
    <property type="entry name" value="P-loop containing nucleoside triphosphate hydrolases"/>
    <property type="match status" value="1"/>
</dbReference>
<keyword evidence="8" id="KW-0963">Cytoplasm</keyword>
<reference evidence="10 11" key="1">
    <citation type="submission" date="2019-08" db="EMBL/GenBank/DDBJ databases">
        <title>Deep-cultivation of Planctomycetes and their phenomic and genomic characterization uncovers novel biology.</title>
        <authorList>
            <person name="Wiegand S."/>
            <person name="Jogler M."/>
            <person name="Boedeker C."/>
            <person name="Pinto D."/>
            <person name="Vollmers J."/>
            <person name="Rivas-Marin E."/>
            <person name="Kohn T."/>
            <person name="Peeters S.H."/>
            <person name="Heuer A."/>
            <person name="Rast P."/>
            <person name="Oberbeckmann S."/>
            <person name="Bunk B."/>
            <person name="Jeske O."/>
            <person name="Meyerdierks A."/>
            <person name="Storesund J.E."/>
            <person name="Kallscheuer N."/>
            <person name="Luecker S."/>
            <person name="Lage O.M."/>
            <person name="Pohl T."/>
            <person name="Merkel B.J."/>
            <person name="Hornburger P."/>
            <person name="Mueller R.-W."/>
            <person name="Bruemmer F."/>
            <person name="Labrenz M."/>
            <person name="Spormann A.M."/>
            <person name="Op den Camp H."/>
            <person name="Overmann J."/>
            <person name="Amann R."/>
            <person name="Jetten M.S.M."/>
            <person name="Mascher T."/>
            <person name="Medema M.H."/>
            <person name="Devos D.P."/>
            <person name="Kaster A.-K."/>
            <person name="Ovreas L."/>
            <person name="Rohde M."/>
            <person name="Galperin M.Y."/>
            <person name="Jogler C."/>
        </authorList>
    </citation>
    <scope>NUCLEOTIDE SEQUENCE [LARGE SCALE GENOMIC DNA]</scope>
    <source>
        <strain evidence="10 11">Pr1d</strain>
    </source>
</reference>
<keyword evidence="4 8" id="KW-0418">Kinase</keyword>
<feature type="domain" description="Cytidylate kinase" evidence="9">
    <location>
        <begin position="3"/>
        <end position="211"/>
    </location>
</feature>
<evidence type="ECO:0000256" key="5">
    <source>
        <dbReference type="ARBA" id="ARBA00022840"/>
    </source>
</evidence>
<accession>A0A5B9QA55</accession>
<dbReference type="KEGG" id="bgok:Pr1d_17950"/>
<dbReference type="GO" id="GO:0036431">
    <property type="term" value="F:dCMP kinase activity"/>
    <property type="evidence" value="ECO:0007669"/>
    <property type="project" value="InterPro"/>
</dbReference>
<keyword evidence="2 8" id="KW-0808">Transferase</keyword>
<evidence type="ECO:0000256" key="4">
    <source>
        <dbReference type="ARBA" id="ARBA00022777"/>
    </source>
</evidence>
<dbReference type="InterPro" id="IPR011994">
    <property type="entry name" value="Cytidylate_kinase_dom"/>
</dbReference>
<dbReference type="InterPro" id="IPR003136">
    <property type="entry name" value="Cytidylate_kin"/>
</dbReference>
<feature type="binding site" evidence="8">
    <location>
        <begin position="7"/>
        <end position="15"/>
    </location>
    <ligand>
        <name>ATP</name>
        <dbReference type="ChEBI" id="CHEBI:30616"/>
    </ligand>
</feature>
<name>A0A5B9QA55_9BACT</name>
<evidence type="ECO:0000313" key="11">
    <source>
        <dbReference type="Proteomes" id="UP000323917"/>
    </source>
</evidence>
<dbReference type="PANTHER" id="PTHR21299">
    <property type="entry name" value="CYTIDYLATE KINASE/PANTOATE-BETA-ALANINE LIGASE"/>
    <property type="match status" value="1"/>
</dbReference>
<dbReference type="Gene3D" id="3.40.50.300">
    <property type="entry name" value="P-loop containing nucleotide triphosphate hydrolases"/>
    <property type="match status" value="1"/>
</dbReference>
<dbReference type="EC" id="2.7.4.25" evidence="8"/>
<dbReference type="AlphaFoldDB" id="A0A5B9QA55"/>
<dbReference type="CDD" id="cd02020">
    <property type="entry name" value="CMPK"/>
    <property type="match status" value="1"/>
</dbReference>
<proteinExistence type="inferred from homology"/>
<comment type="catalytic activity">
    <reaction evidence="7 8">
        <text>CMP + ATP = CDP + ADP</text>
        <dbReference type="Rhea" id="RHEA:11600"/>
        <dbReference type="ChEBI" id="CHEBI:30616"/>
        <dbReference type="ChEBI" id="CHEBI:58069"/>
        <dbReference type="ChEBI" id="CHEBI:60377"/>
        <dbReference type="ChEBI" id="CHEBI:456216"/>
        <dbReference type="EC" id="2.7.4.25"/>
    </reaction>
</comment>